<keyword evidence="1" id="KW-0349">Heme</keyword>
<feature type="region of interest" description="Disordered" evidence="4">
    <location>
        <begin position="28"/>
        <end position="55"/>
    </location>
</feature>
<dbReference type="Gene3D" id="1.10.760.10">
    <property type="entry name" value="Cytochrome c-like domain"/>
    <property type="match status" value="1"/>
</dbReference>
<dbReference type="Pfam" id="PF13442">
    <property type="entry name" value="Cytochrome_CBB3"/>
    <property type="match status" value="1"/>
</dbReference>
<dbReference type="GO" id="GO:0046872">
    <property type="term" value="F:metal ion binding"/>
    <property type="evidence" value="ECO:0007669"/>
    <property type="project" value="UniProtKB-KW"/>
</dbReference>
<reference evidence="6" key="1">
    <citation type="submission" date="2018-05" db="EMBL/GenBank/DDBJ databases">
        <authorList>
            <person name="Lanie J.A."/>
            <person name="Ng W.-L."/>
            <person name="Kazmierczak K.M."/>
            <person name="Andrzejewski T.M."/>
            <person name="Davidsen T.M."/>
            <person name="Wayne K.J."/>
            <person name="Tettelin H."/>
            <person name="Glass J.I."/>
            <person name="Rusch D."/>
            <person name="Podicherti R."/>
            <person name="Tsui H.-C.T."/>
            <person name="Winkler M.E."/>
        </authorList>
    </citation>
    <scope>NUCLEOTIDE SEQUENCE</scope>
</reference>
<gene>
    <name evidence="6" type="ORF">METZ01_LOCUS112861</name>
</gene>
<dbReference type="SUPFAM" id="SSF46626">
    <property type="entry name" value="Cytochrome c"/>
    <property type="match status" value="1"/>
</dbReference>
<evidence type="ECO:0000256" key="4">
    <source>
        <dbReference type="SAM" id="MobiDB-lite"/>
    </source>
</evidence>
<sequence length="146" mass="16065">MKKALILGVMIVFSLFVVSSAYAKAECPQPRKTKSAPSSDAKKDKTKKANKANGKKLYNKTAKPMACKQCHGGKGDGTGKLGKAFKSPKAPRNFTCAATMKKVSAGQMFWIIKNGSKNQPAMVAHKKLKDKEIWDIVKYIREDLMK</sequence>
<protein>
    <recommendedName>
        <fullName evidence="5">Cytochrome c domain-containing protein</fullName>
    </recommendedName>
</protein>
<dbReference type="PROSITE" id="PS51007">
    <property type="entry name" value="CYTC"/>
    <property type="match status" value="1"/>
</dbReference>
<evidence type="ECO:0000259" key="5">
    <source>
        <dbReference type="PROSITE" id="PS51007"/>
    </source>
</evidence>
<keyword evidence="2" id="KW-0479">Metal-binding</keyword>
<dbReference type="AlphaFoldDB" id="A0A381X723"/>
<dbReference type="PANTHER" id="PTHR35008">
    <property type="entry name" value="BLL4482 PROTEIN-RELATED"/>
    <property type="match status" value="1"/>
</dbReference>
<name>A0A381X723_9ZZZZ</name>
<dbReference type="InterPro" id="IPR009056">
    <property type="entry name" value="Cyt_c-like_dom"/>
</dbReference>
<evidence type="ECO:0000256" key="1">
    <source>
        <dbReference type="ARBA" id="ARBA00022617"/>
    </source>
</evidence>
<feature type="domain" description="Cytochrome c" evidence="5">
    <location>
        <begin position="49"/>
        <end position="144"/>
    </location>
</feature>
<dbReference type="EMBL" id="UINC01013991">
    <property type="protein sequence ID" value="SVA60007.1"/>
    <property type="molecule type" value="Genomic_DNA"/>
</dbReference>
<accession>A0A381X723</accession>
<keyword evidence="3" id="KW-0408">Iron</keyword>
<feature type="compositionally biased region" description="Basic residues" evidence="4">
    <location>
        <begin position="44"/>
        <end position="55"/>
    </location>
</feature>
<dbReference type="PANTHER" id="PTHR35008:SF8">
    <property type="entry name" value="ALCOHOL DEHYDROGENASE CYTOCHROME C SUBUNIT"/>
    <property type="match status" value="1"/>
</dbReference>
<dbReference type="InterPro" id="IPR051459">
    <property type="entry name" value="Cytochrome_c-type_DH"/>
</dbReference>
<dbReference type="InterPro" id="IPR036909">
    <property type="entry name" value="Cyt_c-like_dom_sf"/>
</dbReference>
<proteinExistence type="predicted"/>
<evidence type="ECO:0000256" key="2">
    <source>
        <dbReference type="ARBA" id="ARBA00022723"/>
    </source>
</evidence>
<dbReference type="GO" id="GO:0009055">
    <property type="term" value="F:electron transfer activity"/>
    <property type="evidence" value="ECO:0007669"/>
    <property type="project" value="InterPro"/>
</dbReference>
<evidence type="ECO:0000256" key="3">
    <source>
        <dbReference type="ARBA" id="ARBA00023004"/>
    </source>
</evidence>
<evidence type="ECO:0000313" key="6">
    <source>
        <dbReference type="EMBL" id="SVA60007.1"/>
    </source>
</evidence>
<dbReference type="GO" id="GO:0020037">
    <property type="term" value="F:heme binding"/>
    <property type="evidence" value="ECO:0007669"/>
    <property type="project" value="InterPro"/>
</dbReference>
<organism evidence="6">
    <name type="scientific">marine metagenome</name>
    <dbReference type="NCBI Taxonomy" id="408172"/>
    <lineage>
        <taxon>unclassified sequences</taxon>
        <taxon>metagenomes</taxon>
        <taxon>ecological metagenomes</taxon>
    </lineage>
</organism>